<dbReference type="InterPro" id="IPR011330">
    <property type="entry name" value="Glyco_hydro/deAcase_b/a-brl"/>
</dbReference>
<evidence type="ECO:0000313" key="3">
    <source>
        <dbReference type="Proteomes" id="UP000032250"/>
    </source>
</evidence>
<reference evidence="2 3" key="1">
    <citation type="submission" date="2014-06" db="EMBL/GenBank/DDBJ databases">
        <title>Genome characterization of distinct group I Clostridium botulinum lineages.</title>
        <authorList>
            <person name="Giordani F."/>
            <person name="Anselmo A."/>
            <person name="Fillo S."/>
            <person name="Palozzi A.M."/>
            <person name="Fortunato A."/>
            <person name="Gentile B."/>
            <person name="Ciammaruconi A."/>
            <person name="Anniballi F."/>
            <person name="De Medici D."/>
            <person name="Lista F."/>
        </authorList>
    </citation>
    <scope>NUCLEOTIDE SEQUENCE [LARGE SCALE GENOMIC DNA]</scope>
    <source>
        <strain evidence="2 3">B2 450</strain>
    </source>
</reference>
<dbReference type="RefSeq" id="WP_043031781.1">
    <property type="nucleotide sequence ID" value="NZ_JXSU01000007.1"/>
</dbReference>
<dbReference type="EMBL" id="JXSU01000007">
    <property type="protein sequence ID" value="KIS23295.1"/>
    <property type="molecule type" value="Genomic_DNA"/>
</dbReference>
<dbReference type="Proteomes" id="UP000032250">
    <property type="component" value="Unassembled WGS sequence"/>
</dbReference>
<dbReference type="Gene3D" id="3.20.20.370">
    <property type="entry name" value="Glycoside hydrolase/deacetylase"/>
    <property type="match status" value="1"/>
</dbReference>
<dbReference type="Pfam" id="PF10096">
    <property type="entry name" value="DUF2334"/>
    <property type="match status" value="1"/>
</dbReference>
<sequence length="554" mass="65885">MYKKIIIYFMVFFLLFTNVNCKIRAVDNVKKEKVLIIYDSFKFFPYNNNIVYSVRELLGAFNTEVKVVNVADYREREIDNYDYVFVMGIEGKLNKKELIKDLKDYNKKICWIGEGIDILLQNDPKYNMGFLDSRSDITEVYYSNKENINISKMEKFYLDSKESFTVLKPYSKEAKIYAYLSNGKDYFPYIVNEKNLWHISRIDDNSVIFYIFSDILNYIFKVDKFKEGKVFIRIEDVHPLRDINELKAIADYLYSEDVPFMIALIPTFVDTKTDYMNSMSDQKEFIDTIKYMQKKGGTVILHGYTHQNSKEEASGEGYEFWNGKENAPLKVDMEKYVYDKVGRGIKECVKNNIYPLGFEAPHYAMDMRAYKQIKKYFSTYVGQYQSSDKRFTSTAYPYILKDTEIFNIFIPENLGYVEKENPLWLKEIQENFRQISMVKGYTAGVFFHSYIDINYLKELVDYFKSENVDFLDLKKEENWVKWNDIKILSKDGKVNIQYKKSEEDNKINNKKSFKDKQFIERANFIIIIIVAVFVIIFLIIFFVSKKKDKNKFLR</sequence>
<keyword evidence="1" id="KW-0472">Membrane</keyword>
<keyword evidence="1" id="KW-1133">Transmembrane helix</keyword>
<comment type="caution">
    <text evidence="2">The sequence shown here is derived from an EMBL/GenBank/DDBJ whole genome shotgun (WGS) entry which is preliminary data.</text>
</comment>
<dbReference type="PATRIC" id="fig|1379739.3.peg.1680"/>
<dbReference type="CDD" id="cd10923">
    <property type="entry name" value="CE4_COG5298"/>
    <property type="match status" value="1"/>
</dbReference>
<dbReference type="GO" id="GO:0005975">
    <property type="term" value="P:carbohydrate metabolic process"/>
    <property type="evidence" value="ECO:0007669"/>
    <property type="project" value="InterPro"/>
</dbReference>
<dbReference type="SUPFAM" id="SSF88713">
    <property type="entry name" value="Glycoside hydrolase/deacetylase"/>
    <property type="match status" value="1"/>
</dbReference>
<dbReference type="HOGENOM" id="CLU_036689_0_0_9"/>
<evidence type="ECO:0000313" key="2">
    <source>
        <dbReference type="EMBL" id="KIS23295.1"/>
    </source>
</evidence>
<feature type="transmembrane region" description="Helical" evidence="1">
    <location>
        <begin position="524"/>
        <end position="544"/>
    </location>
</feature>
<organism evidence="2 3">
    <name type="scientific">Clostridium botulinum B2 450</name>
    <dbReference type="NCBI Taxonomy" id="1379739"/>
    <lineage>
        <taxon>Bacteria</taxon>
        <taxon>Bacillati</taxon>
        <taxon>Bacillota</taxon>
        <taxon>Clostridia</taxon>
        <taxon>Eubacteriales</taxon>
        <taxon>Clostridiaceae</taxon>
        <taxon>Clostridium</taxon>
    </lineage>
</organism>
<proteinExistence type="predicted"/>
<protein>
    <submittedName>
        <fullName evidence="2">Transcription factor</fullName>
    </submittedName>
</protein>
<dbReference type="AlphaFoldDB" id="A0A0D1BSH7"/>
<gene>
    <name evidence="2" type="ORF">N495_06730</name>
</gene>
<name>A0A0D1BSH7_CLOBO</name>
<accession>A0A0D1BSH7</accession>
<keyword evidence="1" id="KW-0812">Transmembrane</keyword>
<dbReference type="OrthoDB" id="2339428at2"/>
<dbReference type="InterPro" id="IPR018763">
    <property type="entry name" value="DUF2334"/>
</dbReference>
<evidence type="ECO:0000256" key="1">
    <source>
        <dbReference type="SAM" id="Phobius"/>
    </source>
</evidence>